<evidence type="ECO:0000313" key="3">
    <source>
        <dbReference type="Proteomes" id="UP000644756"/>
    </source>
</evidence>
<dbReference type="AlphaFoldDB" id="A0A917CPQ0"/>
<organism evidence="2 3">
    <name type="scientific">Paenibacillus abyssi</name>
    <dbReference type="NCBI Taxonomy" id="1340531"/>
    <lineage>
        <taxon>Bacteria</taxon>
        <taxon>Bacillati</taxon>
        <taxon>Bacillota</taxon>
        <taxon>Bacilli</taxon>
        <taxon>Bacillales</taxon>
        <taxon>Paenibacillaceae</taxon>
        <taxon>Paenibacillus</taxon>
    </lineage>
</organism>
<dbReference type="Pfam" id="PF00534">
    <property type="entry name" value="Glycos_transf_1"/>
    <property type="match status" value="1"/>
</dbReference>
<dbReference type="SUPFAM" id="SSF53756">
    <property type="entry name" value="UDP-Glycosyltransferase/glycogen phosphorylase"/>
    <property type="match status" value="1"/>
</dbReference>
<feature type="domain" description="Glycosyl transferase family 1" evidence="1">
    <location>
        <begin position="202"/>
        <end position="363"/>
    </location>
</feature>
<keyword evidence="3" id="KW-1185">Reference proteome</keyword>
<dbReference type="Gene3D" id="3.40.50.2000">
    <property type="entry name" value="Glycogen Phosphorylase B"/>
    <property type="match status" value="2"/>
</dbReference>
<dbReference type="GO" id="GO:0016757">
    <property type="term" value="F:glycosyltransferase activity"/>
    <property type="evidence" value="ECO:0007669"/>
    <property type="project" value="InterPro"/>
</dbReference>
<reference evidence="2" key="1">
    <citation type="journal article" date="2014" name="Int. J. Syst. Evol. Microbiol.">
        <title>Complete genome sequence of Corynebacterium casei LMG S-19264T (=DSM 44701T), isolated from a smear-ripened cheese.</title>
        <authorList>
            <consortium name="US DOE Joint Genome Institute (JGI-PGF)"/>
            <person name="Walter F."/>
            <person name="Albersmeier A."/>
            <person name="Kalinowski J."/>
            <person name="Ruckert C."/>
        </authorList>
    </citation>
    <scope>NUCLEOTIDE SEQUENCE</scope>
    <source>
        <strain evidence="2">CGMCC 1.12987</strain>
    </source>
</reference>
<dbReference type="InterPro" id="IPR001296">
    <property type="entry name" value="Glyco_trans_1"/>
</dbReference>
<proteinExistence type="predicted"/>
<dbReference type="Proteomes" id="UP000644756">
    <property type="component" value="Unassembled WGS sequence"/>
</dbReference>
<accession>A0A917CPQ0</accession>
<dbReference type="PANTHER" id="PTHR12526">
    <property type="entry name" value="GLYCOSYLTRANSFERASE"/>
    <property type="match status" value="1"/>
</dbReference>
<evidence type="ECO:0000259" key="1">
    <source>
        <dbReference type="Pfam" id="PF00534"/>
    </source>
</evidence>
<protein>
    <recommendedName>
        <fullName evidence="1">Glycosyl transferase family 1 domain-containing protein</fullName>
    </recommendedName>
</protein>
<evidence type="ECO:0000313" key="2">
    <source>
        <dbReference type="EMBL" id="GGF92278.1"/>
    </source>
</evidence>
<comment type="caution">
    <text evidence="2">The sequence shown here is derived from an EMBL/GenBank/DDBJ whole genome shotgun (WGS) entry which is preliminary data.</text>
</comment>
<gene>
    <name evidence="2" type="ORF">GCM10010916_07070</name>
</gene>
<dbReference type="EMBL" id="BMGR01000002">
    <property type="protein sequence ID" value="GGF92278.1"/>
    <property type="molecule type" value="Genomic_DNA"/>
</dbReference>
<name>A0A917CPQ0_9BACL</name>
<sequence>MAIEIILFLAIFIKKITTSTNDKSPNDKNKPTICYFGSHKPGYSRNSIIKQGLIIEGYEIVECNSRVNVLLRSFILFAKFLKIKDRVDIIIVSEMGHASMPIAKLISKIFKIKIIFDPLISAYDTIVEDRKLVSSNRLLVSMVLYLDKVSFKLADYILADTNEHKKYFSQMFDINKEKINKVIVGADTNYYFPSVPADFIDKKEKFNVLFQGTYIPLHGIKYIVDAANLLKHDKEITFTFIGNGQMYDDIVDYSSSIGLDNIEFVPLLPQEELRNRIINSDLCLGIFGDTEKTKRVIPNKVYQYLACAKPIITGDSLAIKELLEHNKNVYLCELANVKSLADSILRLKEDTPLRESLSANAYKLFTEECTPSTIGKQVSDVIKKCRVHLQ</sequence>
<reference evidence="2" key="2">
    <citation type="submission" date="2020-09" db="EMBL/GenBank/DDBJ databases">
        <authorList>
            <person name="Sun Q."/>
            <person name="Zhou Y."/>
        </authorList>
    </citation>
    <scope>NUCLEOTIDE SEQUENCE</scope>
    <source>
        <strain evidence="2">CGMCC 1.12987</strain>
    </source>
</reference>